<feature type="region of interest" description="Disordered" evidence="1">
    <location>
        <begin position="372"/>
        <end position="403"/>
    </location>
</feature>
<dbReference type="SUPFAM" id="SSF46689">
    <property type="entry name" value="Homeodomain-like"/>
    <property type="match status" value="1"/>
</dbReference>
<dbReference type="OMA" id="AMNSFND"/>
<dbReference type="AlphaFoldDB" id="A0AA38L6W3"/>
<keyword evidence="4" id="KW-1185">Reference proteome</keyword>
<dbReference type="Gene3D" id="1.10.10.60">
    <property type="entry name" value="Homeodomain-like"/>
    <property type="match status" value="1"/>
</dbReference>
<sequence length="403" mass="45883">MKRPFAQILCNIDTMAEEEALAAGAVNEEPCKAGQKRKRDQLAILLQPRRSARLFENSQTINPLSDMPTKPKKKKKKKKKKKGYDAQNVFCEEENDIEKEGYESPDDKKIIPMNMGMPLLGGTSSEGWSKEQDVALHNAYYTLKLSDTFWKDVAKLVPGKSSKECFDRFYSSYPTPRVSRSKSRLNDKVCGSPIRTLNVDTLLKSIRLTARRFHNNQQRILEAHRAVRWMLGRYKIADKEYEADVFSSVESADSSIEPPLLPTSNPISPNILLKSVGNSNQTQPDDSRKSLPGLKLQLFSPEVLKQIKDPTQHEKYIDLLHFREEARRKAWTQNAKVPASQIVTEIPKLPRTEAVSVAKAAMVAEAQQMLIQSQNSMFSENGEDRREEEDEDYADDDEIIDYT</sequence>
<feature type="domain" description="Myb-like" evidence="2">
    <location>
        <begin position="128"/>
        <end position="173"/>
    </location>
</feature>
<comment type="caution">
    <text evidence="3">The sequence shown here is derived from an EMBL/GenBank/DDBJ whole genome shotgun (WGS) entry which is preliminary data.</text>
</comment>
<proteinExistence type="predicted"/>
<reference evidence="3 4" key="1">
    <citation type="journal article" date="2021" name="Nat. Plants">
        <title>The Taxus genome provides insights into paclitaxel biosynthesis.</title>
        <authorList>
            <person name="Xiong X."/>
            <person name="Gou J."/>
            <person name="Liao Q."/>
            <person name="Li Y."/>
            <person name="Zhou Q."/>
            <person name="Bi G."/>
            <person name="Li C."/>
            <person name="Du R."/>
            <person name="Wang X."/>
            <person name="Sun T."/>
            <person name="Guo L."/>
            <person name="Liang H."/>
            <person name="Lu P."/>
            <person name="Wu Y."/>
            <person name="Zhang Z."/>
            <person name="Ro D.K."/>
            <person name="Shang Y."/>
            <person name="Huang S."/>
            <person name="Yan J."/>
        </authorList>
    </citation>
    <scope>NUCLEOTIDE SEQUENCE [LARGE SCALE GENOMIC DNA]</scope>
    <source>
        <strain evidence="3">Ta-2019</strain>
    </source>
</reference>
<dbReference type="SMART" id="SM00717">
    <property type="entry name" value="SANT"/>
    <property type="match status" value="1"/>
</dbReference>
<evidence type="ECO:0000259" key="2">
    <source>
        <dbReference type="PROSITE" id="PS50090"/>
    </source>
</evidence>
<organism evidence="3 4">
    <name type="scientific">Taxus chinensis</name>
    <name type="common">Chinese yew</name>
    <name type="synonym">Taxus wallichiana var. chinensis</name>
    <dbReference type="NCBI Taxonomy" id="29808"/>
    <lineage>
        <taxon>Eukaryota</taxon>
        <taxon>Viridiplantae</taxon>
        <taxon>Streptophyta</taxon>
        <taxon>Embryophyta</taxon>
        <taxon>Tracheophyta</taxon>
        <taxon>Spermatophyta</taxon>
        <taxon>Pinopsida</taxon>
        <taxon>Pinidae</taxon>
        <taxon>Conifers II</taxon>
        <taxon>Cupressales</taxon>
        <taxon>Taxaceae</taxon>
        <taxon>Taxus</taxon>
    </lineage>
</organism>
<evidence type="ECO:0000313" key="3">
    <source>
        <dbReference type="EMBL" id="KAH9314133.1"/>
    </source>
</evidence>
<feature type="region of interest" description="Disordered" evidence="1">
    <location>
        <begin position="55"/>
        <end position="82"/>
    </location>
</feature>
<gene>
    <name evidence="3" type="ORF">KI387_022760</name>
</gene>
<dbReference type="PANTHER" id="PTHR14000:SF17">
    <property type="entry name" value="MYB-LIKE DOMAIN-CONTAINING PROTEIN"/>
    <property type="match status" value="1"/>
</dbReference>
<dbReference type="PROSITE" id="PS50090">
    <property type="entry name" value="MYB_LIKE"/>
    <property type="match status" value="1"/>
</dbReference>
<dbReference type="Proteomes" id="UP000824469">
    <property type="component" value="Unassembled WGS sequence"/>
</dbReference>
<dbReference type="Pfam" id="PF13921">
    <property type="entry name" value="Myb_DNA-bind_6"/>
    <property type="match status" value="1"/>
</dbReference>
<dbReference type="InterPro" id="IPR001005">
    <property type="entry name" value="SANT/Myb"/>
</dbReference>
<feature type="compositionally biased region" description="Acidic residues" evidence="1">
    <location>
        <begin position="386"/>
        <end position="403"/>
    </location>
</feature>
<feature type="compositionally biased region" description="Basic residues" evidence="1">
    <location>
        <begin position="70"/>
        <end position="82"/>
    </location>
</feature>
<evidence type="ECO:0000313" key="4">
    <source>
        <dbReference type="Proteomes" id="UP000824469"/>
    </source>
</evidence>
<name>A0AA38L6W3_TAXCH</name>
<evidence type="ECO:0000256" key="1">
    <source>
        <dbReference type="SAM" id="MobiDB-lite"/>
    </source>
</evidence>
<dbReference type="PANTHER" id="PTHR14000">
    <property type="entry name" value="FINGER CCCH DOMAIN PROTEIN, PUTATIVE (DUF3755)-RELATED"/>
    <property type="match status" value="1"/>
</dbReference>
<accession>A0AA38L6W3</accession>
<protein>
    <recommendedName>
        <fullName evidence="2">Myb-like domain-containing protein</fullName>
    </recommendedName>
</protein>
<dbReference type="InterPro" id="IPR009057">
    <property type="entry name" value="Homeodomain-like_sf"/>
</dbReference>
<dbReference type="CDD" id="cd00167">
    <property type="entry name" value="SANT"/>
    <property type="match status" value="1"/>
</dbReference>
<dbReference type="EMBL" id="JAHRHJ020000005">
    <property type="protein sequence ID" value="KAH9314133.1"/>
    <property type="molecule type" value="Genomic_DNA"/>
</dbReference>